<gene>
    <name evidence="1" type="ORF">ACFQ1O_03135</name>
</gene>
<dbReference type="SUPFAM" id="SSF158682">
    <property type="entry name" value="TerB-like"/>
    <property type="match status" value="1"/>
</dbReference>
<evidence type="ECO:0000313" key="1">
    <source>
        <dbReference type="EMBL" id="MFD0962994.1"/>
    </source>
</evidence>
<dbReference type="EMBL" id="JBHTJM010000003">
    <property type="protein sequence ID" value="MFD0962994.1"/>
    <property type="molecule type" value="Genomic_DNA"/>
</dbReference>
<keyword evidence="2" id="KW-1185">Reference proteome</keyword>
<name>A0ABW3HZJ6_9FLAO</name>
<reference evidence="2" key="1">
    <citation type="journal article" date="2019" name="Int. J. Syst. Evol. Microbiol.">
        <title>The Global Catalogue of Microorganisms (GCM) 10K type strain sequencing project: providing services to taxonomists for standard genome sequencing and annotation.</title>
        <authorList>
            <consortium name="The Broad Institute Genomics Platform"/>
            <consortium name="The Broad Institute Genome Sequencing Center for Infectious Disease"/>
            <person name="Wu L."/>
            <person name="Ma J."/>
        </authorList>
    </citation>
    <scope>NUCLEOTIDE SEQUENCE [LARGE SCALE GENOMIC DNA]</scope>
    <source>
        <strain evidence="2">CCUG 62114</strain>
    </source>
</reference>
<dbReference type="Gene3D" id="1.10.3680.10">
    <property type="entry name" value="TerB-like"/>
    <property type="match status" value="1"/>
</dbReference>
<sequence length="132" mass="15116">MGIDEKLSILTELIGFAKSDGKIKDVEYNFLLSIAQQIGVNKDTFDKLFKNPAPKVVLPSESQRIVQFHRLLLLMNVDQVIEDEELEKIHQLGLKMGLNIQAIDKTLDVMPQYKNNIVPPNVLLDIFKTYYN</sequence>
<dbReference type="InterPro" id="IPR029024">
    <property type="entry name" value="TerB-like"/>
</dbReference>
<dbReference type="Proteomes" id="UP001596997">
    <property type="component" value="Unassembled WGS sequence"/>
</dbReference>
<accession>A0ABW3HZJ6</accession>
<protein>
    <submittedName>
        <fullName evidence="1">TerB family tellurite resistance protein</fullName>
    </submittedName>
</protein>
<proteinExistence type="predicted"/>
<organism evidence="1 2">
    <name type="scientific">Pseudofulvibacter geojedonensis</name>
    <dbReference type="NCBI Taxonomy" id="1123758"/>
    <lineage>
        <taxon>Bacteria</taxon>
        <taxon>Pseudomonadati</taxon>
        <taxon>Bacteroidota</taxon>
        <taxon>Flavobacteriia</taxon>
        <taxon>Flavobacteriales</taxon>
        <taxon>Flavobacteriaceae</taxon>
        <taxon>Pseudofulvibacter</taxon>
    </lineage>
</organism>
<dbReference type="RefSeq" id="WP_377713254.1">
    <property type="nucleotide sequence ID" value="NZ_JBHTJM010000003.1"/>
</dbReference>
<comment type="caution">
    <text evidence="1">The sequence shown here is derived from an EMBL/GenBank/DDBJ whole genome shotgun (WGS) entry which is preliminary data.</text>
</comment>
<evidence type="ECO:0000313" key="2">
    <source>
        <dbReference type="Proteomes" id="UP001596997"/>
    </source>
</evidence>